<dbReference type="GO" id="GO:0071028">
    <property type="term" value="P:nuclear mRNA surveillance"/>
    <property type="evidence" value="ECO:0007669"/>
    <property type="project" value="TreeGrafter"/>
</dbReference>
<sequence length="583" mass="64202">MVRRGKISRAAGSSLDPTPIASALTTPLSSAYPSTYASEVEIDALGDSIGSLTLSERRAARRKAKPFAFMALPSELRLKIYDYYFEGSGGVVDLDPDNYKTYHKKLGIQRTCRTVYQEVSHYFYSSRSFRIFPTHPGKYFKSKKPLLARMKPSSRSYITSLELRLGPGWSKPPRGWVVTPALGLHECVNVRRLTVLVECDPSDGIFNGFRRSDGFYEGFSQSLLTEVFNQMPWIDTVYFDAWPGVKKSGGMMRALLEVTSANNRKIRWGPERGWTDGPEEDEVKPSNSLVMVPPASEFNTSTMGRTYTTKKFAGRPIMPLDTSTYSMALLRVDGRRWNELRRLHAQIRTQEAADGSSYLEMGHTKVMCVVTGPAEPQRRGGAGGQSKEAAVTVNLVVAGFSSVDRMKRGRNDKRSQELEATIAKAVSANLHTHLFPHSSITISLHVLSQDGSLLAALLNASTLALIDAGIPMTDYIAACTAGSTSTYAAADDGADPLLDLNTQEEQELPYMTVGTLGLTDRVAVLVCESRVQVSRLEGMLAVGVDGCKQVRQFMDRVVKEKGRQMVQEGTVEKGTGLDLEMES</sequence>
<dbReference type="Proteomes" id="UP000020467">
    <property type="component" value="Unassembled WGS sequence"/>
</dbReference>
<dbReference type="PANTHER" id="PTHR11953">
    <property type="entry name" value="EXOSOME COMPLEX COMPONENT"/>
    <property type="match status" value="1"/>
</dbReference>
<dbReference type="OrthoDB" id="5372935at2759"/>
<dbReference type="Pfam" id="PF01138">
    <property type="entry name" value="RNase_PH"/>
    <property type="match status" value="1"/>
</dbReference>
<accession>A0A010SI80</accession>
<dbReference type="STRING" id="1445577.A0A010SI80"/>
<name>A0A010SI80_9PEZI</name>
<dbReference type="GO" id="GO:0005730">
    <property type="term" value="C:nucleolus"/>
    <property type="evidence" value="ECO:0007669"/>
    <property type="project" value="UniProtKB-SubCell"/>
</dbReference>
<evidence type="ECO:0000259" key="8">
    <source>
        <dbReference type="Pfam" id="PF01138"/>
    </source>
</evidence>
<dbReference type="GO" id="GO:0034475">
    <property type="term" value="P:U4 snRNA 3'-end processing"/>
    <property type="evidence" value="ECO:0007669"/>
    <property type="project" value="TreeGrafter"/>
</dbReference>
<dbReference type="AlphaFoldDB" id="A0A010SI80"/>
<comment type="subcellular location">
    <subcellularLocation>
        <location evidence="1">Cytoplasm</location>
    </subcellularLocation>
    <subcellularLocation>
        <location evidence="2">Nucleus</location>
        <location evidence="2">Nucleolus</location>
    </subcellularLocation>
</comment>
<dbReference type="GO" id="GO:0000177">
    <property type="term" value="C:cytoplasmic exosome (RNase complex)"/>
    <property type="evidence" value="ECO:0007669"/>
    <property type="project" value="TreeGrafter"/>
</dbReference>
<dbReference type="GO" id="GO:0000176">
    <property type="term" value="C:nuclear exosome (RNase complex)"/>
    <property type="evidence" value="ECO:0007669"/>
    <property type="project" value="TreeGrafter"/>
</dbReference>
<feature type="domain" description="Exoribonuclease phosphorolytic" evidence="8">
    <location>
        <begin position="339"/>
        <end position="471"/>
    </location>
</feature>
<dbReference type="KEGG" id="cfj:CFIO01_09646"/>
<dbReference type="InterPro" id="IPR050080">
    <property type="entry name" value="RNase_PH"/>
</dbReference>
<keyword evidence="5" id="KW-0271">Exosome</keyword>
<dbReference type="GO" id="GO:0071051">
    <property type="term" value="P:poly(A)-dependent snoRNA 3'-end processing"/>
    <property type="evidence" value="ECO:0007669"/>
    <property type="project" value="TreeGrafter"/>
</dbReference>
<dbReference type="FunFam" id="3.30.230.70:FF:000004">
    <property type="entry name" value="Exosome complex component Rrp41"/>
    <property type="match status" value="1"/>
</dbReference>
<dbReference type="HOGENOM" id="CLU_467684_0_0_1"/>
<comment type="subunit">
    <text evidence="6">Component of the RNA exosome complex. Specifically part of the catalytically inactive RNA exosome core complex (Exo-9) which may associate with the catalytic subunits RRP6 and DIS3 in cytoplasmic- and nuclear-specific RNA exosome complex forms. Exo-9 is formed by a hexameric base ring of RNase PH domain-containing subunits and a cap ring consisting of CSL4, RRP4 and RRP40.</text>
</comment>
<dbReference type="InterPro" id="IPR001247">
    <property type="entry name" value="ExoRNase_PH_dom1"/>
</dbReference>
<comment type="similarity">
    <text evidence="3">Belongs to the RNase PH family.</text>
</comment>
<dbReference type="Gene3D" id="3.30.230.70">
    <property type="entry name" value="GHMP Kinase, N-terminal domain"/>
    <property type="match status" value="1"/>
</dbReference>
<dbReference type="PANTHER" id="PTHR11953:SF0">
    <property type="entry name" value="EXOSOME COMPLEX COMPONENT RRP41"/>
    <property type="match status" value="1"/>
</dbReference>
<evidence type="ECO:0000313" key="9">
    <source>
        <dbReference type="EMBL" id="EXF84518.1"/>
    </source>
</evidence>
<keyword evidence="4" id="KW-0963">Cytoplasm</keyword>
<evidence type="ECO:0000256" key="7">
    <source>
        <dbReference type="ARBA" id="ARBA00077929"/>
    </source>
</evidence>
<organism evidence="9 10">
    <name type="scientific">Colletotrichum fioriniae PJ7</name>
    <dbReference type="NCBI Taxonomy" id="1445577"/>
    <lineage>
        <taxon>Eukaryota</taxon>
        <taxon>Fungi</taxon>
        <taxon>Dikarya</taxon>
        <taxon>Ascomycota</taxon>
        <taxon>Pezizomycotina</taxon>
        <taxon>Sordariomycetes</taxon>
        <taxon>Hypocreomycetidae</taxon>
        <taxon>Glomerellales</taxon>
        <taxon>Glomerellaceae</taxon>
        <taxon>Colletotrichum</taxon>
        <taxon>Colletotrichum acutatum species complex</taxon>
    </lineage>
</organism>
<protein>
    <recommendedName>
        <fullName evidence="7">Ribosomal RNA-processing protein 41</fullName>
    </recommendedName>
</protein>
<reference evidence="9 10" key="1">
    <citation type="submission" date="2014-02" db="EMBL/GenBank/DDBJ databases">
        <title>The genome sequence of Colletotrichum fioriniae PJ7.</title>
        <authorList>
            <person name="Baroncelli R."/>
            <person name="Thon M.R."/>
        </authorList>
    </citation>
    <scope>NUCLEOTIDE SEQUENCE [LARGE SCALE GENOMIC DNA]</scope>
    <source>
        <strain evidence="9 10">PJ7</strain>
    </source>
</reference>
<evidence type="ECO:0000256" key="6">
    <source>
        <dbReference type="ARBA" id="ARBA00063066"/>
    </source>
</evidence>
<dbReference type="SUPFAM" id="SSF54211">
    <property type="entry name" value="Ribosomal protein S5 domain 2-like"/>
    <property type="match status" value="1"/>
</dbReference>
<dbReference type="InterPro" id="IPR036345">
    <property type="entry name" value="ExoRNase_PH_dom2_sf"/>
</dbReference>
<evidence type="ECO:0000256" key="5">
    <source>
        <dbReference type="ARBA" id="ARBA00022835"/>
    </source>
</evidence>
<evidence type="ECO:0000256" key="2">
    <source>
        <dbReference type="ARBA" id="ARBA00004604"/>
    </source>
</evidence>
<evidence type="ECO:0000313" key="10">
    <source>
        <dbReference type="Proteomes" id="UP000020467"/>
    </source>
</evidence>
<dbReference type="eggNOG" id="KOG1068">
    <property type="taxonomic scope" value="Eukaryota"/>
</dbReference>
<dbReference type="CDD" id="cd11370">
    <property type="entry name" value="RNase_PH_RRP41"/>
    <property type="match status" value="1"/>
</dbReference>
<keyword evidence="10" id="KW-1185">Reference proteome</keyword>
<dbReference type="GO" id="GO:0016075">
    <property type="term" value="P:rRNA catabolic process"/>
    <property type="evidence" value="ECO:0007669"/>
    <property type="project" value="TreeGrafter"/>
</dbReference>
<comment type="caution">
    <text evidence="9">The sequence shown here is derived from an EMBL/GenBank/DDBJ whole genome shotgun (WGS) entry which is preliminary data.</text>
</comment>
<dbReference type="InterPro" id="IPR027408">
    <property type="entry name" value="PNPase/RNase_PH_dom_sf"/>
</dbReference>
<evidence type="ECO:0000256" key="4">
    <source>
        <dbReference type="ARBA" id="ARBA00022490"/>
    </source>
</evidence>
<dbReference type="EMBL" id="JARH01000164">
    <property type="protein sequence ID" value="EXF84518.1"/>
    <property type="molecule type" value="Genomic_DNA"/>
</dbReference>
<dbReference type="SUPFAM" id="SSF55666">
    <property type="entry name" value="Ribonuclease PH domain 2-like"/>
    <property type="match status" value="1"/>
</dbReference>
<evidence type="ECO:0000256" key="1">
    <source>
        <dbReference type="ARBA" id="ARBA00004496"/>
    </source>
</evidence>
<proteinExistence type="inferred from homology"/>
<evidence type="ECO:0000256" key="3">
    <source>
        <dbReference type="ARBA" id="ARBA00006678"/>
    </source>
</evidence>
<gene>
    <name evidence="9" type="ORF">CFIO01_09646</name>
</gene>
<dbReference type="InterPro" id="IPR020568">
    <property type="entry name" value="Ribosomal_Su5_D2-typ_SF"/>
</dbReference>
<dbReference type="GO" id="GO:0003723">
    <property type="term" value="F:RNA binding"/>
    <property type="evidence" value="ECO:0007669"/>
    <property type="project" value="TreeGrafter"/>
</dbReference>